<sequence length="128" mass="14246">MFKSHVLYAPSDFDDQEHFLEVNSIRTTIAEVTEKAMEDVSASGQEIDQKTFSLKVAASAADRLESNLNDKIHRYLKDHPKEAFTASGLGHILLASRNMVTLSLHYLETVGLVVKGKDGDATVWQINQ</sequence>
<comment type="caution">
    <text evidence="1">The sequence shown here is derived from an EMBL/GenBank/DDBJ whole genome shotgun (WGS) entry which is preliminary data.</text>
</comment>
<dbReference type="AlphaFoldDB" id="A0ABD4L4E6"/>
<organism evidence="1 2">
    <name type="scientific">Bisbaumannia pacifica</name>
    <dbReference type="NCBI Taxonomy" id="77098"/>
    <lineage>
        <taxon>Bacteria</taxon>
        <taxon>Pseudomonadati</taxon>
        <taxon>Pseudomonadota</taxon>
        <taxon>Gammaproteobacteria</taxon>
        <taxon>Oceanospirillales</taxon>
        <taxon>Halomonadaceae</taxon>
        <taxon>Bisbaumannia</taxon>
    </lineage>
</organism>
<protein>
    <submittedName>
        <fullName evidence="1">Uncharacterized protein</fullName>
    </submittedName>
</protein>
<proteinExistence type="predicted"/>
<dbReference type="Proteomes" id="UP000651738">
    <property type="component" value="Unassembled WGS sequence"/>
</dbReference>
<dbReference type="RefSeq" id="WP_198057748.1">
    <property type="nucleotide sequence ID" value="NZ_JAEDAF010000008.1"/>
</dbReference>
<dbReference type="EMBL" id="JAEDAF010000008">
    <property type="protein sequence ID" value="MBH8580475.1"/>
    <property type="molecule type" value="Genomic_DNA"/>
</dbReference>
<name>A0ABD4L4E6_9GAMM</name>
<gene>
    <name evidence="1" type="ORF">I7V36_10270</name>
</gene>
<reference evidence="1 2" key="1">
    <citation type="submission" date="2020-12" db="EMBL/GenBank/DDBJ databases">
        <title>Draft genome sequence of Halomonas pacifica strain CARE-V15.</title>
        <authorList>
            <person name="Vignesh N."/>
            <person name="Thabitha A."/>
            <person name="Saravanan R."/>
            <person name="Manigandan V."/>
        </authorList>
    </citation>
    <scope>NUCLEOTIDE SEQUENCE [LARGE SCALE GENOMIC DNA]</scope>
    <source>
        <strain evidence="1 2">CARE-V15</strain>
    </source>
</reference>
<accession>A0ABD4L4E6</accession>
<evidence type="ECO:0000313" key="1">
    <source>
        <dbReference type="EMBL" id="MBH8580475.1"/>
    </source>
</evidence>
<evidence type="ECO:0000313" key="2">
    <source>
        <dbReference type="Proteomes" id="UP000651738"/>
    </source>
</evidence>